<evidence type="ECO:0000313" key="4">
    <source>
        <dbReference type="EMBL" id="KAG6383371.1"/>
    </source>
</evidence>
<dbReference type="AlphaFoldDB" id="A0A8X8VW62"/>
<dbReference type="InterPro" id="IPR023796">
    <property type="entry name" value="Serpin_dom"/>
</dbReference>
<dbReference type="SUPFAM" id="SSF56574">
    <property type="entry name" value="Serpins"/>
    <property type="match status" value="1"/>
</dbReference>
<dbReference type="Proteomes" id="UP000298416">
    <property type="component" value="Unassembled WGS sequence"/>
</dbReference>
<dbReference type="PANTHER" id="PTHR11461:SF211">
    <property type="entry name" value="GH10112P-RELATED"/>
    <property type="match status" value="1"/>
</dbReference>
<proteinExistence type="inferred from homology"/>
<evidence type="ECO:0000256" key="1">
    <source>
        <dbReference type="ARBA" id="ARBA00009500"/>
    </source>
</evidence>
<dbReference type="InterPro" id="IPR042178">
    <property type="entry name" value="Serpin_sf_1"/>
</dbReference>
<dbReference type="Gene3D" id="6.20.40.10">
    <property type="match status" value="1"/>
</dbReference>
<dbReference type="InterPro" id="IPR036186">
    <property type="entry name" value="Serpin_sf"/>
</dbReference>
<dbReference type="EMBL" id="PNBA02000604">
    <property type="protein sequence ID" value="KAG6383371.1"/>
    <property type="molecule type" value="Genomic_DNA"/>
</dbReference>
<name>A0A8X8VW62_SALSN</name>
<dbReference type="PROSITE" id="PS00284">
    <property type="entry name" value="SERPIN"/>
    <property type="match status" value="1"/>
</dbReference>
<reference evidence="4" key="1">
    <citation type="submission" date="2018-01" db="EMBL/GenBank/DDBJ databases">
        <authorList>
            <person name="Mao J.F."/>
        </authorList>
    </citation>
    <scope>NUCLEOTIDE SEQUENCE</scope>
    <source>
        <strain evidence="4">Huo1</strain>
        <tissue evidence="4">Leaf</tissue>
    </source>
</reference>
<dbReference type="Gene3D" id="3.30.497.10">
    <property type="entry name" value="Antithrombin, subunit I, domain 2"/>
    <property type="match status" value="1"/>
</dbReference>
<evidence type="ECO:0000256" key="2">
    <source>
        <dbReference type="RuleBase" id="RU000411"/>
    </source>
</evidence>
<dbReference type="PANTHER" id="PTHR11461">
    <property type="entry name" value="SERINE PROTEASE INHIBITOR, SERPIN"/>
    <property type="match status" value="1"/>
</dbReference>
<accession>A0A8X8VW62</accession>
<feature type="domain" description="Serpin" evidence="3">
    <location>
        <begin position="1"/>
        <end position="316"/>
    </location>
</feature>
<protein>
    <recommendedName>
        <fullName evidence="3">Serpin domain-containing protein</fullName>
    </recommendedName>
</protein>
<dbReference type="GO" id="GO:0005615">
    <property type="term" value="C:extracellular space"/>
    <property type="evidence" value="ECO:0007669"/>
    <property type="project" value="InterPro"/>
</dbReference>
<dbReference type="GO" id="GO:0004867">
    <property type="term" value="F:serine-type endopeptidase inhibitor activity"/>
    <property type="evidence" value="ECO:0007669"/>
    <property type="project" value="InterPro"/>
</dbReference>
<comment type="similarity">
    <text evidence="1 2">Belongs to the serpin family.</text>
</comment>
<keyword evidence="5" id="KW-1185">Reference proteome</keyword>
<comment type="caution">
    <text evidence="4">The sequence shown here is derived from an EMBL/GenBank/DDBJ whole genome shotgun (WGS) entry which is preliminary data.</text>
</comment>
<organism evidence="4">
    <name type="scientific">Salvia splendens</name>
    <name type="common">Scarlet sage</name>
    <dbReference type="NCBI Taxonomy" id="180675"/>
    <lineage>
        <taxon>Eukaryota</taxon>
        <taxon>Viridiplantae</taxon>
        <taxon>Streptophyta</taxon>
        <taxon>Embryophyta</taxon>
        <taxon>Tracheophyta</taxon>
        <taxon>Spermatophyta</taxon>
        <taxon>Magnoliopsida</taxon>
        <taxon>eudicotyledons</taxon>
        <taxon>Gunneridae</taxon>
        <taxon>Pentapetalae</taxon>
        <taxon>asterids</taxon>
        <taxon>lamiids</taxon>
        <taxon>Lamiales</taxon>
        <taxon>Lamiaceae</taxon>
        <taxon>Nepetoideae</taxon>
        <taxon>Mentheae</taxon>
        <taxon>Salviinae</taxon>
        <taxon>Salvia</taxon>
        <taxon>Salvia subgen. Calosphace</taxon>
        <taxon>core Calosphace</taxon>
    </lineage>
</organism>
<dbReference type="InterPro" id="IPR042185">
    <property type="entry name" value="Serpin_sf_2"/>
</dbReference>
<dbReference type="InterPro" id="IPR000215">
    <property type="entry name" value="Serpin_fam"/>
</dbReference>
<dbReference type="Pfam" id="PF00079">
    <property type="entry name" value="Serpin"/>
    <property type="match status" value="2"/>
</dbReference>
<evidence type="ECO:0000259" key="3">
    <source>
        <dbReference type="SMART" id="SM00093"/>
    </source>
</evidence>
<dbReference type="CDD" id="cd02043">
    <property type="entry name" value="serpinP_plants"/>
    <property type="match status" value="1"/>
</dbReference>
<reference evidence="4" key="2">
    <citation type="submission" date="2020-08" db="EMBL/GenBank/DDBJ databases">
        <title>Plant Genome Project.</title>
        <authorList>
            <person name="Zhang R.-G."/>
        </authorList>
    </citation>
    <scope>NUCLEOTIDE SEQUENCE</scope>
    <source>
        <strain evidence="4">Huo1</strain>
        <tissue evidence="4">Leaf</tissue>
    </source>
</reference>
<dbReference type="SMART" id="SM00093">
    <property type="entry name" value="SERPIN"/>
    <property type="match status" value="1"/>
</dbReference>
<dbReference type="InterPro" id="IPR023795">
    <property type="entry name" value="Serpin_CS"/>
</dbReference>
<dbReference type="Gene3D" id="2.30.39.10">
    <property type="entry name" value="Alpha-1-antitrypsin, domain 1"/>
    <property type="match status" value="1"/>
</dbReference>
<gene>
    <name evidence="4" type="ORF">SASPL_156873</name>
</gene>
<evidence type="ECO:0000313" key="5">
    <source>
        <dbReference type="Proteomes" id="UP000298416"/>
    </source>
</evidence>
<sequence length="319" mass="36284">MRRSGSARSQILIYLKSESAEHLSSFYSQIATMIFDEGCAGGPILSTKNGLWFDQSLTLKPAFRDIVQNSYEAVAQRVDFQHQGEKARKEVNSWCEKTTNGLINEILPRNSVSDLTRLVFANAVYFKGTWGNKFDANLTRDADFHLLNGSSIRAPFMTNWDKQYVGFFDGFKVLKLPYRHGSGDTRRFSMCIYLPDARDGLPSLVERVCSEPGFVERHLPDDEEMDLAEFCMPKFEMGFEFEVSMVLQELGVILHKAFVKVNEEGTEAAAVTVLHMYQSCKRPQPRPRFVANHPFIFTIREDMSGVVLFVGQLLNPHAR</sequence>